<proteinExistence type="predicted"/>
<evidence type="ECO:0000313" key="4">
    <source>
        <dbReference type="Proteomes" id="UP000480854"/>
    </source>
</evidence>
<organism evidence="3 4">
    <name type="scientific">Roseomonas genomospecies 6</name>
    <dbReference type="NCBI Taxonomy" id="214106"/>
    <lineage>
        <taxon>Bacteria</taxon>
        <taxon>Pseudomonadati</taxon>
        <taxon>Pseudomonadota</taxon>
        <taxon>Alphaproteobacteria</taxon>
        <taxon>Acetobacterales</taxon>
        <taxon>Roseomonadaceae</taxon>
        <taxon>Roseomonas</taxon>
    </lineage>
</organism>
<dbReference type="EMBL" id="QOKW01000020">
    <property type="protein sequence ID" value="KAA0677967.1"/>
    <property type="molecule type" value="Genomic_DNA"/>
</dbReference>
<feature type="repeat" description="TPR" evidence="1">
    <location>
        <begin position="889"/>
        <end position="922"/>
    </location>
</feature>
<dbReference type="InterPro" id="IPR019734">
    <property type="entry name" value="TPR_rpt"/>
</dbReference>
<evidence type="ECO:0000256" key="2">
    <source>
        <dbReference type="SAM" id="MobiDB-lite"/>
    </source>
</evidence>
<feature type="repeat" description="TPR" evidence="1">
    <location>
        <begin position="1025"/>
        <end position="1058"/>
    </location>
</feature>
<sequence>MASRYSSNRRSAASGRSKPLCAMSPIWQAFYDTVALQGKRPFQTAPPPCNTLQRVGNGHSSGAGSRTTPCGTRDGVTTDEPGSSRDHHATQARLSCAWNFGPRSHACANARAREPGWCDDLADAPMTDLGAPDVAFRSRSFTALSEREVVLRRILAADPMVGEAWLRLGGLALNDGRFRLAARCFARLMLLEPGRASALHNLGEALRLAGRPAQAAIAVHRALRLRPDYPRALVALATLHQQAGGMRAARRTAARALVLDPALAAGWQCLGLMLQDLNRPDAVLRIIRRAAVLAPADATARAAYGLALAEVKETAAVAQLRRAVALAPGEARLCGNLATALMQAGDHDGALALTQRVRRLDPAAAEADAQDCLLCMMRGDFRRGMAHARRALALAPDRAGVLINGGLLFHALRDLGAAIAWTGRALRLDPKSPAARFNLSLALLTTGDFARGWPLYEARWAMWGSAYPTHAPAWDGGPLDGRSLLLVAEQGYGDTLHFVRYASLLARQGARVVVQVQPALKRLLSRTPGVAAAYGLDEAPPPCDLCAPMLSVPGLLGTRIDTIPAALPYLVPAEEDRRTWRDRLAGERRLKVGLVWAGEPRRDDFKANSVDRRRSLTLAAFAPLAGIPGVAFYSLQKGEAGAQAKAPPPGLEIVDWTGDLRDFADTAALVERLDLVISVDTSVCHLAGGLGRPVWVLSRFDACWRWLDHREDSPWYPTMRLFRQPEPGAWDPVVARVAAALAKWAAERAGEGRADPIPTILAAALADHRALRTAAAARGYRHVLALDPGHADAQHLLGLTALTGGRVAAAAALLGHAVRLESSRAAFLNSQGELHRTANRSGDAMDRFRRAAVIDPAYAEPLVNLAKLAGAAERYRLARRAVRLAPQLADAWWALGHAALDGGRSGEAVVAYRHALALNPARDEGLDHLARACALKGRLAEAEALLARALRLSPDAAQSWRSLGDIRLRRKDPKGAEGCLRRAVALQPDFPEALNNLGGALLGAQRFGEARLPYRRAVALRPGYPDPWNNHANALHEIGETASALAYFRRALALAPDHPVAYANLAEALRTQAASAEDYTTVERLCRRALALVPGHPPALNVLSVTGLDLRRLEEAEAGFRRILDLDPDNPSARFNLSLVLLKAGRLREGWEHYEARWTVGELPVPKAPGRLWTGEPLDGRTILLHAEQGHGDALHFMRYAPLVAQRGGRVRLAVHSALRRLAERMPGLLSVHNLHDPLPVTDLHCPLMSLPRAFNTGLDDIPAEMPYLTPDPADAERWRARLPANGRVDGRLDGRLKVGLVWSGDPRPHSPKANAVDRRRSLTLAALAPLAAVTDVAFISLQKGSPAAQAKEPPPGMELLDWMDEVGDFADTAALVAGLDLVITVDTSVAHLAGALGKPVWVLSRYNGCWRWLTGRDDSPWYPTLRLFHQPEPGAWAPAVERVAAALAALTARRSGSG</sequence>
<comment type="caution">
    <text evidence="3">The sequence shown here is derived from an EMBL/GenBank/DDBJ whole genome shotgun (WGS) entry which is preliminary data.</text>
</comment>
<feature type="repeat" description="TPR" evidence="1">
    <location>
        <begin position="162"/>
        <end position="195"/>
    </location>
</feature>
<dbReference type="PROSITE" id="PS50005">
    <property type="entry name" value="TPR"/>
    <property type="match status" value="7"/>
</dbReference>
<reference evidence="3 4" key="1">
    <citation type="submission" date="2018-07" db="EMBL/GenBank/DDBJ databases">
        <title>Genome sequence of Azospirillum sp. ATCC 49961.</title>
        <authorList>
            <person name="Sant'Anna F.H."/>
            <person name="Baldani J.I."/>
            <person name="Zilli J.E."/>
            <person name="Reis V.M."/>
            <person name="Hartmann A."/>
            <person name="Cruz L."/>
            <person name="de Souza E.M."/>
            <person name="de Oliveira Pedrosa F."/>
            <person name="Passaglia L.M.P."/>
        </authorList>
    </citation>
    <scope>NUCLEOTIDE SEQUENCE [LARGE SCALE GENOMIC DNA]</scope>
    <source>
        <strain evidence="3 4">ATCC 49961</strain>
    </source>
</reference>
<dbReference type="Pfam" id="PF13432">
    <property type="entry name" value="TPR_16"/>
    <property type="match status" value="5"/>
</dbReference>
<dbReference type="InterPro" id="IPR052943">
    <property type="entry name" value="TMTC_O-mannosyl-trnsfr"/>
</dbReference>
<keyword evidence="4" id="KW-1185">Reference proteome</keyword>
<feature type="region of interest" description="Disordered" evidence="2">
    <location>
        <begin position="45"/>
        <end position="88"/>
    </location>
</feature>
<dbReference type="InterPro" id="IPR011990">
    <property type="entry name" value="TPR-like_helical_dom_sf"/>
</dbReference>
<evidence type="ECO:0008006" key="5">
    <source>
        <dbReference type="Google" id="ProtNLM"/>
    </source>
</evidence>
<dbReference type="Gene3D" id="3.40.50.2000">
    <property type="entry name" value="Glycogen Phosphorylase B"/>
    <property type="match status" value="2"/>
</dbReference>
<evidence type="ECO:0000256" key="1">
    <source>
        <dbReference type="PROSITE-ProRule" id="PRU00339"/>
    </source>
</evidence>
<dbReference type="Gene3D" id="1.25.40.10">
    <property type="entry name" value="Tetratricopeptide repeat domain"/>
    <property type="match status" value="4"/>
</dbReference>
<feature type="compositionally biased region" description="Polar residues" evidence="2">
    <location>
        <begin position="50"/>
        <end position="70"/>
    </location>
</feature>
<dbReference type="SMART" id="SM00028">
    <property type="entry name" value="TPR"/>
    <property type="match status" value="15"/>
</dbReference>
<dbReference type="SUPFAM" id="SSF48452">
    <property type="entry name" value="TPR-like"/>
    <property type="match status" value="4"/>
</dbReference>
<protein>
    <recommendedName>
        <fullName evidence="5">Tetratricopeptide repeat protein</fullName>
    </recommendedName>
</protein>
<feature type="repeat" description="TPR" evidence="1">
    <location>
        <begin position="1097"/>
        <end position="1130"/>
    </location>
</feature>
<dbReference type="Proteomes" id="UP000480854">
    <property type="component" value="Unassembled WGS sequence"/>
</dbReference>
<dbReference type="PANTHER" id="PTHR44809">
    <property type="match status" value="1"/>
</dbReference>
<dbReference type="SUPFAM" id="SSF53756">
    <property type="entry name" value="UDP-Glycosyltransferase/glycogen phosphorylase"/>
    <property type="match status" value="2"/>
</dbReference>
<dbReference type="OrthoDB" id="4961906at2"/>
<feature type="repeat" description="TPR" evidence="1">
    <location>
        <begin position="957"/>
        <end position="990"/>
    </location>
</feature>
<dbReference type="Pfam" id="PF13181">
    <property type="entry name" value="TPR_8"/>
    <property type="match status" value="1"/>
</dbReference>
<feature type="repeat" description="TPR" evidence="1">
    <location>
        <begin position="991"/>
        <end position="1024"/>
    </location>
</feature>
<dbReference type="PANTHER" id="PTHR44809:SF1">
    <property type="entry name" value="PROTEIN O-MANNOSYL-TRANSFERASE TMTC1"/>
    <property type="match status" value="1"/>
</dbReference>
<evidence type="ECO:0000313" key="3">
    <source>
        <dbReference type="EMBL" id="KAA0677967.1"/>
    </source>
</evidence>
<feature type="repeat" description="TPR" evidence="1">
    <location>
        <begin position="196"/>
        <end position="229"/>
    </location>
</feature>
<accession>A0A9W7KRA8</accession>
<gene>
    <name evidence="3" type="ORF">DS843_21840</name>
</gene>
<name>A0A9W7KRA8_9PROT</name>
<keyword evidence="1" id="KW-0802">TPR repeat</keyword>